<gene>
    <name evidence="1" type="ORF">NM688_g1060</name>
</gene>
<evidence type="ECO:0000313" key="1">
    <source>
        <dbReference type="EMBL" id="KAJ3558218.1"/>
    </source>
</evidence>
<name>A0ACC1TCL2_9APHY</name>
<dbReference type="Proteomes" id="UP001148662">
    <property type="component" value="Unassembled WGS sequence"/>
</dbReference>
<accession>A0ACC1TCL2</accession>
<evidence type="ECO:0000313" key="2">
    <source>
        <dbReference type="Proteomes" id="UP001148662"/>
    </source>
</evidence>
<sequence length="725" mass="80910">MSLPELPEKHALGQGTVPFAELPDDSTEKGGDTQKYILDLEDDADLPTPQTLTEEEEKRLYRKIDWRLMPMLTLMYLCSFLDRDPRLHLGNIGNAKLQGLTTQLHLTGNKYNVALAMYFIVSQYMNAIIDALISRPALLSCRMSRQSGDEEISPFEMATGDHGMSLPQNIAPALNGLDFKIAWGVIMSLMGIVKTYPQLVGVRVALGAAEAGLFPGVAWYLSMWYPRHMLQFRIGMFWGGATIAGAFSGILAYGISFMSGTSGRLGWSWIFIIEGSFTVAVGLVSIFVLIDSPSTAKFLTPQERVYILWRKKYDNSLVGEEEAFAFRHVWAAISDWQTWMHVLIYMSIIGPLYGISFFLPSIINGFGFSPANSQLLTVPPYVFATIVTITLAVLSDYVQKRAPFVFAGHLMCLIGFSIQISDASFGVKYFGTFFCVAGSYAAFPGVITWLANNVAGQYKRGAAIALHIGFGNFAGSIASVLYRSQDAPRYILGAWYSMNAPTTEEVRAIARKAISIFDRCGFSCCLVGGAACGLYGVDRTPNDVDLVVQANAHGQEYLKQLLCIHDSATFYLRSSKNPAATYRVLFAYLSPSTSRYSRYRRSCKVDVLQPGIMNIPSVSKQRIVHINALPVMPFIPLLMLKLQAWEDHSRSWRADFQSKKYVDVRDIEKLLKIAVERKENVRKDAAWLPESFVKAGRERLSRFLEAGHRETKSAWRRIGFDVDTL</sequence>
<protein>
    <submittedName>
        <fullName evidence="1">Uncharacterized protein</fullName>
    </submittedName>
</protein>
<comment type="caution">
    <text evidence="1">The sequence shown here is derived from an EMBL/GenBank/DDBJ whole genome shotgun (WGS) entry which is preliminary data.</text>
</comment>
<reference evidence="1" key="1">
    <citation type="submission" date="2022-07" db="EMBL/GenBank/DDBJ databases">
        <title>Genome Sequence of Phlebia brevispora.</title>
        <authorList>
            <person name="Buettner E."/>
        </authorList>
    </citation>
    <scope>NUCLEOTIDE SEQUENCE</scope>
    <source>
        <strain evidence="1">MPL23</strain>
    </source>
</reference>
<keyword evidence="2" id="KW-1185">Reference proteome</keyword>
<organism evidence="1 2">
    <name type="scientific">Phlebia brevispora</name>
    <dbReference type="NCBI Taxonomy" id="194682"/>
    <lineage>
        <taxon>Eukaryota</taxon>
        <taxon>Fungi</taxon>
        <taxon>Dikarya</taxon>
        <taxon>Basidiomycota</taxon>
        <taxon>Agaricomycotina</taxon>
        <taxon>Agaricomycetes</taxon>
        <taxon>Polyporales</taxon>
        <taxon>Meruliaceae</taxon>
        <taxon>Phlebia</taxon>
    </lineage>
</organism>
<proteinExistence type="predicted"/>
<dbReference type="EMBL" id="JANHOG010000103">
    <property type="protein sequence ID" value="KAJ3558218.1"/>
    <property type="molecule type" value="Genomic_DNA"/>
</dbReference>